<reference evidence="1 2" key="1">
    <citation type="submission" date="2024-09" db="EMBL/GenBank/DDBJ databases">
        <authorList>
            <person name="Sun Q."/>
            <person name="Mori K."/>
        </authorList>
    </citation>
    <scope>NUCLEOTIDE SEQUENCE [LARGE SCALE GENOMIC DNA]</scope>
    <source>
        <strain evidence="1 2">CICC 11035S</strain>
    </source>
</reference>
<proteinExistence type="predicted"/>
<dbReference type="RefSeq" id="WP_267224515.1">
    <property type="nucleotide sequence ID" value="NZ_JAPCWC010000037.1"/>
</dbReference>
<evidence type="ECO:0000313" key="2">
    <source>
        <dbReference type="Proteomes" id="UP001589858"/>
    </source>
</evidence>
<dbReference type="EMBL" id="JBHLTM010000066">
    <property type="protein sequence ID" value="MFC0686376.1"/>
    <property type="molecule type" value="Genomic_DNA"/>
</dbReference>
<evidence type="ECO:0000313" key="1">
    <source>
        <dbReference type="EMBL" id="MFC0686376.1"/>
    </source>
</evidence>
<dbReference type="Proteomes" id="UP001589858">
    <property type="component" value="Unassembled WGS sequence"/>
</dbReference>
<organism evidence="1 2">
    <name type="scientific">Novosphingobium clariflavum</name>
    <dbReference type="NCBI Taxonomy" id="2029884"/>
    <lineage>
        <taxon>Bacteria</taxon>
        <taxon>Pseudomonadati</taxon>
        <taxon>Pseudomonadota</taxon>
        <taxon>Alphaproteobacteria</taxon>
        <taxon>Sphingomonadales</taxon>
        <taxon>Sphingomonadaceae</taxon>
        <taxon>Novosphingobium</taxon>
    </lineage>
</organism>
<comment type="caution">
    <text evidence="1">The sequence shown here is derived from an EMBL/GenBank/DDBJ whole genome shotgun (WGS) entry which is preliminary data.</text>
</comment>
<sequence length="69" mass="7010">MGAALICVAKLPFAERTAIELIRGARPATPGSGDQRDFAIAGREAGRAGLSVSPPDCPYLGANEATLLG</sequence>
<name>A0ABV6SAU0_9SPHN</name>
<accession>A0ABV6SAU0</accession>
<gene>
    <name evidence="1" type="ORF">ACFFF8_17465</name>
</gene>
<protein>
    <submittedName>
        <fullName evidence="1">Uncharacterized protein</fullName>
    </submittedName>
</protein>
<keyword evidence="2" id="KW-1185">Reference proteome</keyword>